<organism evidence="12 13">
    <name type="scientific">Acetobacter orientalis</name>
    <dbReference type="NCBI Taxonomy" id="146474"/>
    <lineage>
        <taxon>Bacteria</taxon>
        <taxon>Pseudomonadati</taxon>
        <taxon>Pseudomonadota</taxon>
        <taxon>Alphaproteobacteria</taxon>
        <taxon>Acetobacterales</taxon>
        <taxon>Acetobacteraceae</taxon>
        <taxon>Acetobacter</taxon>
    </lineage>
</organism>
<dbReference type="GO" id="GO:0005829">
    <property type="term" value="C:cytosol"/>
    <property type="evidence" value="ECO:0007669"/>
    <property type="project" value="TreeGrafter"/>
</dbReference>
<evidence type="ECO:0000256" key="2">
    <source>
        <dbReference type="ARBA" id="ARBA00003788"/>
    </source>
</evidence>
<feature type="domain" description="Glycine cleavage system P-protein N-terminal" evidence="10">
    <location>
        <begin position="63"/>
        <end position="485"/>
    </location>
</feature>
<dbReference type="FunFam" id="3.40.640.10:FF:000005">
    <property type="entry name" value="Glycine dehydrogenase (decarboxylating), mitochondrial"/>
    <property type="match status" value="1"/>
</dbReference>
<dbReference type="Gene3D" id="3.90.1150.10">
    <property type="entry name" value="Aspartate Aminotransferase, domain 1"/>
    <property type="match status" value="2"/>
</dbReference>
<feature type="modified residue" description="N6-(pyridoxal phosphate)lysine" evidence="8 9">
    <location>
        <position position="752"/>
    </location>
</feature>
<dbReference type="GO" id="GO:0016594">
    <property type="term" value="F:glycine binding"/>
    <property type="evidence" value="ECO:0007669"/>
    <property type="project" value="TreeGrafter"/>
</dbReference>
<proteinExistence type="inferred from homology"/>
<evidence type="ECO:0000256" key="1">
    <source>
        <dbReference type="ARBA" id="ARBA00001933"/>
    </source>
</evidence>
<dbReference type="InterPro" id="IPR049316">
    <property type="entry name" value="GDC-P_C"/>
</dbReference>
<dbReference type="Pfam" id="PF02347">
    <property type="entry name" value="GDC-P"/>
    <property type="match status" value="2"/>
</dbReference>
<dbReference type="GO" id="GO:0030170">
    <property type="term" value="F:pyridoxal phosphate binding"/>
    <property type="evidence" value="ECO:0007669"/>
    <property type="project" value="TreeGrafter"/>
</dbReference>
<dbReference type="EMBL" id="AP018515">
    <property type="protein sequence ID" value="BBC80715.1"/>
    <property type="molecule type" value="Genomic_DNA"/>
</dbReference>
<feature type="domain" description="Glycine dehydrogenase C-terminal" evidence="11">
    <location>
        <begin position="824"/>
        <end position="945"/>
    </location>
</feature>
<dbReference type="SUPFAM" id="SSF53383">
    <property type="entry name" value="PLP-dependent transferases"/>
    <property type="match status" value="2"/>
</dbReference>
<evidence type="ECO:0000256" key="8">
    <source>
        <dbReference type="HAMAP-Rule" id="MF_00711"/>
    </source>
</evidence>
<comment type="similarity">
    <text evidence="3 8">Belongs to the GcvP family.</text>
</comment>
<dbReference type="NCBIfam" id="TIGR00461">
    <property type="entry name" value="gcvP"/>
    <property type="match status" value="1"/>
</dbReference>
<dbReference type="KEGG" id="aot:AcetOri_orf03567"/>
<dbReference type="NCBIfam" id="NF003346">
    <property type="entry name" value="PRK04366.1"/>
    <property type="match status" value="1"/>
</dbReference>
<dbReference type="InterPro" id="IPR049315">
    <property type="entry name" value="GDC-P_N"/>
</dbReference>
<keyword evidence="6 8" id="KW-0560">Oxidoreductase</keyword>
<evidence type="ECO:0000256" key="6">
    <source>
        <dbReference type="ARBA" id="ARBA00023002"/>
    </source>
</evidence>
<name>A0A2Z5ZK05_9PROT</name>
<keyword evidence="5 8" id="KW-0663">Pyridoxal phosphate</keyword>
<evidence type="ECO:0000313" key="13">
    <source>
        <dbReference type="Proteomes" id="UP000270034"/>
    </source>
</evidence>
<evidence type="ECO:0000256" key="3">
    <source>
        <dbReference type="ARBA" id="ARBA00010756"/>
    </source>
</evidence>
<gene>
    <name evidence="8" type="primary">gcvP</name>
    <name evidence="12" type="ORF">AcetOrient_orf03567</name>
</gene>
<accession>A0A2Z5ZK05</accession>
<feature type="domain" description="Glycine cleavage system P-protein N-terminal" evidence="10">
    <location>
        <begin position="522"/>
        <end position="780"/>
    </location>
</feature>
<dbReference type="GO" id="GO:0004375">
    <property type="term" value="F:glycine dehydrogenase (decarboxylating) activity"/>
    <property type="evidence" value="ECO:0007669"/>
    <property type="project" value="UniProtKB-EC"/>
</dbReference>
<protein>
    <recommendedName>
        <fullName evidence="8">Glycine dehydrogenase (decarboxylating)</fullName>
        <ecNumber evidence="8">1.4.4.2</ecNumber>
    </recommendedName>
    <alternativeName>
        <fullName evidence="8">Glycine cleavage system P-protein</fullName>
    </alternativeName>
    <alternativeName>
        <fullName evidence="8">Glycine decarboxylase</fullName>
    </alternativeName>
    <alternativeName>
        <fullName evidence="8">Glycine dehydrogenase (aminomethyl-transferring)</fullName>
    </alternativeName>
</protein>
<dbReference type="FunFam" id="3.40.640.10:FF:000007">
    <property type="entry name" value="glycine dehydrogenase (Decarboxylating), mitochondrial"/>
    <property type="match status" value="1"/>
</dbReference>
<evidence type="ECO:0000256" key="7">
    <source>
        <dbReference type="ARBA" id="ARBA00049026"/>
    </source>
</evidence>
<comment type="subunit">
    <text evidence="4 8">The glycine cleavage system is composed of four proteins: P, T, L and H.</text>
</comment>
<comment type="function">
    <text evidence="2 8">The glycine cleavage system catalyzes the degradation of glycine. The P protein binds the alpha-amino group of glycine through its pyridoxal phosphate cofactor; CO(2) is released and the remaining methylamine moiety is then transferred to the lipoamide cofactor of the H protein.</text>
</comment>
<dbReference type="NCBIfam" id="NF001696">
    <property type="entry name" value="PRK00451.1"/>
    <property type="match status" value="1"/>
</dbReference>
<reference evidence="12 13" key="1">
    <citation type="submission" date="2018-02" db="EMBL/GenBank/DDBJ databases">
        <title>Acetobacter orientalis genome.</title>
        <authorList>
            <person name="Nakashima N."/>
            <person name="Tamura T."/>
        </authorList>
    </citation>
    <scope>NUCLEOTIDE SEQUENCE [LARGE SCALE GENOMIC DNA]</scope>
    <source>
        <strain evidence="12 13">FAN1</strain>
    </source>
</reference>
<dbReference type="InterPro" id="IPR020581">
    <property type="entry name" value="GDC_P"/>
</dbReference>
<dbReference type="PANTHER" id="PTHR11773">
    <property type="entry name" value="GLYCINE DEHYDROGENASE, DECARBOXYLATING"/>
    <property type="match status" value="1"/>
</dbReference>
<evidence type="ECO:0000259" key="11">
    <source>
        <dbReference type="Pfam" id="PF21478"/>
    </source>
</evidence>
<dbReference type="InterPro" id="IPR003437">
    <property type="entry name" value="GcvP"/>
</dbReference>
<dbReference type="GO" id="GO:0005960">
    <property type="term" value="C:glycine cleavage complex"/>
    <property type="evidence" value="ECO:0007669"/>
    <property type="project" value="TreeGrafter"/>
</dbReference>
<evidence type="ECO:0000256" key="4">
    <source>
        <dbReference type="ARBA" id="ARBA00011690"/>
    </source>
</evidence>
<dbReference type="AlphaFoldDB" id="A0A2Z5ZK05"/>
<dbReference type="InterPro" id="IPR015424">
    <property type="entry name" value="PyrdxlP-dep_Trfase"/>
</dbReference>
<dbReference type="InterPro" id="IPR015421">
    <property type="entry name" value="PyrdxlP-dep_Trfase_major"/>
</dbReference>
<comment type="catalytic activity">
    <reaction evidence="7 8">
        <text>N(6)-[(R)-lipoyl]-L-lysyl-[glycine-cleavage complex H protein] + glycine + H(+) = N(6)-[(R)-S(8)-aminomethyldihydrolipoyl]-L-lysyl-[glycine-cleavage complex H protein] + CO2</text>
        <dbReference type="Rhea" id="RHEA:24304"/>
        <dbReference type="Rhea" id="RHEA-COMP:10494"/>
        <dbReference type="Rhea" id="RHEA-COMP:10495"/>
        <dbReference type="ChEBI" id="CHEBI:15378"/>
        <dbReference type="ChEBI" id="CHEBI:16526"/>
        <dbReference type="ChEBI" id="CHEBI:57305"/>
        <dbReference type="ChEBI" id="CHEBI:83099"/>
        <dbReference type="ChEBI" id="CHEBI:83143"/>
        <dbReference type="EC" id="1.4.4.2"/>
    </reaction>
</comment>
<dbReference type="Gene3D" id="3.40.640.10">
    <property type="entry name" value="Type I PLP-dependent aspartate aminotransferase-like (Major domain)"/>
    <property type="match status" value="2"/>
</dbReference>
<evidence type="ECO:0000256" key="5">
    <source>
        <dbReference type="ARBA" id="ARBA00022898"/>
    </source>
</evidence>
<comment type="cofactor">
    <cofactor evidence="1 8 9">
        <name>pyridoxal 5'-phosphate</name>
        <dbReference type="ChEBI" id="CHEBI:597326"/>
    </cofactor>
</comment>
<dbReference type="GO" id="GO:0019464">
    <property type="term" value="P:glycine decarboxylation via glycine cleavage system"/>
    <property type="evidence" value="ECO:0007669"/>
    <property type="project" value="UniProtKB-UniRule"/>
</dbReference>
<dbReference type="PANTHER" id="PTHR11773:SF1">
    <property type="entry name" value="GLYCINE DEHYDROGENASE (DECARBOXYLATING), MITOCHONDRIAL"/>
    <property type="match status" value="1"/>
</dbReference>
<dbReference type="HAMAP" id="MF_00711">
    <property type="entry name" value="GcvP"/>
    <property type="match status" value="1"/>
</dbReference>
<evidence type="ECO:0000259" key="10">
    <source>
        <dbReference type="Pfam" id="PF02347"/>
    </source>
</evidence>
<evidence type="ECO:0000313" key="12">
    <source>
        <dbReference type="EMBL" id="BBC80715.1"/>
    </source>
</evidence>
<evidence type="ECO:0000256" key="9">
    <source>
        <dbReference type="PIRSR" id="PIRSR603437-50"/>
    </source>
</evidence>
<dbReference type="InterPro" id="IPR015422">
    <property type="entry name" value="PyrdxlP-dep_Trfase_small"/>
</dbReference>
<dbReference type="CDD" id="cd00613">
    <property type="entry name" value="GDC-P"/>
    <property type="match status" value="2"/>
</dbReference>
<dbReference type="Pfam" id="PF21478">
    <property type="entry name" value="GcvP2_C"/>
    <property type="match status" value="1"/>
</dbReference>
<dbReference type="EC" id="1.4.4.2" evidence="8"/>
<sequence>MQAGALTLCLAYAPLLPVCFLPFQELLRMFSLASGSAHSSGCSVDTLPVFAGLKPEAGTFVPRHIGPSADDVASMLATVGAPSLDALMRETLPEAIRATKPMGIGPGWSEVDVLAHLRTLASQNEVMTSLIGQGYYGTVLPAVIQRNILENPAWYTAYTPYQPEISQGRLEALLNFQTMITELTGLDIANASLLDEATAAAEAMAMAHRVAKSKATAFFVDAECHPQTLAVLKTRAEPLGIALVVGCPQTDLVAADVFGALFQYPGTTGTVADPRTAIDALHAAGAIAVMAADPLALTVLASPGELGADIAIGSTQRFGVPMGFGGPHAAYMAVRDAWKRNLPGRLVGVSVDSQGRPAYRLALQTREQHIRREKATSNICTAQVLLAVIAGMYAVYHGPDGLAAIAKRVHGLTTALAAGLKALGVTVETEHFFDTLTVQVGAGAADILARARSAGINLRNAGHGRLGISLDETTTPATIVAVWGAFCTEQSRVEAMAKTLAPAPSALPASLVRQSAFLTQPVFRSCQSETDMLRYLRRLADKDLALDRTMIPLGSCTMKLNATVEMLPITWPGFCDMHPFAPIEQTKGYQALFADLEQWLCAISGYDAVSFQPNSGAQGEYAGLLAISAYHRANGQTNRTVCLIPASAHGTNPASAQMAGMKVVVVKCDAGGNIDLEDMRAKVATHAQDLSAVMITYPSTHGVFEESMREICDLVHQAGGQVYVDGANMNAQVGLARPADYGGDVSHFNLHKTFCIPHGGGGPGMGPIGVRAHLKPFLPGNPAAEGTAQGTTLAVSAAPYGSASILPISWAYIRLMGDDGLQRATEVAILNANYIVSRLAGAYPVLYRGAKGRVAHECILDLRPIKDSVGVTVDDMAKRLVDYGFHAPTVSFPVAGTFMIEPTESEGKAELDRFCDAMLAMREEVRAIEAGKLTAEHSALRHAPHTGSMVTATDWHYAYTRQEASFPPGVNPSRKYWPTVSRIDNAHGDRNLVCSCPDIAEWME</sequence>
<dbReference type="Proteomes" id="UP000270034">
    <property type="component" value="Chromosome"/>
</dbReference>